<proteinExistence type="predicted"/>
<evidence type="ECO:0008006" key="3">
    <source>
        <dbReference type="Google" id="ProtNLM"/>
    </source>
</evidence>
<accession>N1QP01</accession>
<sequence>MPSGTCTLELTAVADDLLAGQGLKLLTCDVLQKLWQGYGYVCRISAMDKAQNKQSLILKYVKPPLTGQVESEGHIRKIISYEVEQHFYSDLAPQLPRDAVVAQCLASINNNGKVALLLEDLQRNFPVAGEKRGTLNKTQVHAAIKWLATFHGFWWDKTPDLRNHGFSRLPPLEEVLSQQDKGRSKRGVWLNGGYTYLATRMSEYTSLCHDGEQSEWSTSLCVPLLPRSNYSIAQLVARILSPANGILRDYETLIHGDVKSENLFTNKPGDAVAFFDFQYVGFGCGLSDVAKLFTCSVERDLLLFDEEEEEEEEGENEEERMGMAMGMGKGEERLLKHYQHILENVSGKKFSWEVLVMHWQTALIDWLRFQASWGFWGNTEWLEARARAILSNQDWLDWILDVTSTSTAAAAAATTTAS</sequence>
<dbReference type="OrthoDB" id="411145at2759"/>
<dbReference type="Pfam" id="PF02958">
    <property type="entry name" value="EcKL"/>
    <property type="match status" value="1"/>
</dbReference>
<name>N1QP01_SPHMS</name>
<dbReference type="InterPro" id="IPR004119">
    <property type="entry name" value="EcKL"/>
</dbReference>
<dbReference type="InterPro" id="IPR011009">
    <property type="entry name" value="Kinase-like_dom_sf"/>
</dbReference>
<dbReference type="PANTHER" id="PTHR11012:SF30">
    <property type="entry name" value="PROTEIN KINASE-LIKE DOMAIN-CONTAINING"/>
    <property type="match status" value="1"/>
</dbReference>
<protein>
    <recommendedName>
        <fullName evidence="3">Aminoglycoside phosphotransferase domain-containing protein</fullName>
    </recommendedName>
</protein>
<reference evidence="1 2" key="1">
    <citation type="journal article" date="2012" name="PLoS Pathog.">
        <title>Diverse lifestyles and strategies of plant pathogenesis encoded in the genomes of eighteen Dothideomycetes fungi.</title>
        <authorList>
            <person name="Ohm R.A."/>
            <person name="Feau N."/>
            <person name="Henrissat B."/>
            <person name="Schoch C.L."/>
            <person name="Horwitz B.A."/>
            <person name="Barry K.W."/>
            <person name="Condon B.J."/>
            <person name="Copeland A.C."/>
            <person name="Dhillon B."/>
            <person name="Glaser F."/>
            <person name="Hesse C.N."/>
            <person name="Kosti I."/>
            <person name="LaButti K."/>
            <person name="Lindquist E.A."/>
            <person name="Lucas S."/>
            <person name="Salamov A.A."/>
            <person name="Bradshaw R.E."/>
            <person name="Ciuffetti L."/>
            <person name="Hamelin R.C."/>
            <person name="Kema G.H.J."/>
            <person name="Lawrence C."/>
            <person name="Scott J.A."/>
            <person name="Spatafora J.W."/>
            <person name="Turgeon B.G."/>
            <person name="de Wit P.J.G.M."/>
            <person name="Zhong S."/>
            <person name="Goodwin S.B."/>
            <person name="Grigoriev I.V."/>
        </authorList>
    </citation>
    <scope>NUCLEOTIDE SEQUENCE [LARGE SCALE GENOMIC DNA]</scope>
    <source>
        <strain evidence="1 2">SO2202</strain>
    </source>
</reference>
<keyword evidence="2" id="KW-1185">Reference proteome</keyword>
<gene>
    <name evidence="1" type="ORF">SEPMUDRAFT_58811</name>
</gene>
<dbReference type="EMBL" id="KB456260">
    <property type="protein sequence ID" value="EMF17909.1"/>
    <property type="molecule type" value="Genomic_DNA"/>
</dbReference>
<dbReference type="GeneID" id="27906612"/>
<dbReference type="Proteomes" id="UP000016931">
    <property type="component" value="Unassembled WGS sequence"/>
</dbReference>
<dbReference type="OMA" id="HPRGWNT"/>
<dbReference type="STRING" id="692275.N1QP01"/>
<dbReference type="Gene3D" id="3.90.1200.10">
    <property type="match status" value="1"/>
</dbReference>
<dbReference type="RefSeq" id="XP_016766030.1">
    <property type="nucleotide sequence ID" value="XM_016909475.1"/>
</dbReference>
<evidence type="ECO:0000313" key="1">
    <source>
        <dbReference type="EMBL" id="EMF17909.1"/>
    </source>
</evidence>
<dbReference type="AlphaFoldDB" id="N1QP01"/>
<dbReference type="SUPFAM" id="SSF56112">
    <property type="entry name" value="Protein kinase-like (PK-like)"/>
    <property type="match status" value="1"/>
</dbReference>
<evidence type="ECO:0000313" key="2">
    <source>
        <dbReference type="Proteomes" id="UP000016931"/>
    </source>
</evidence>
<dbReference type="eggNOG" id="ENOG502S072">
    <property type="taxonomic scope" value="Eukaryota"/>
</dbReference>
<dbReference type="PANTHER" id="PTHR11012">
    <property type="entry name" value="PROTEIN KINASE-LIKE DOMAIN-CONTAINING"/>
    <property type="match status" value="1"/>
</dbReference>
<dbReference type="HOGENOM" id="CLU_049945_0_0_1"/>
<organism evidence="1 2">
    <name type="scientific">Sphaerulina musiva (strain SO2202)</name>
    <name type="common">Poplar stem canker fungus</name>
    <name type="synonym">Septoria musiva</name>
    <dbReference type="NCBI Taxonomy" id="692275"/>
    <lineage>
        <taxon>Eukaryota</taxon>
        <taxon>Fungi</taxon>
        <taxon>Dikarya</taxon>
        <taxon>Ascomycota</taxon>
        <taxon>Pezizomycotina</taxon>
        <taxon>Dothideomycetes</taxon>
        <taxon>Dothideomycetidae</taxon>
        <taxon>Mycosphaerellales</taxon>
        <taxon>Mycosphaerellaceae</taxon>
        <taxon>Sphaerulina</taxon>
    </lineage>
</organism>